<dbReference type="InterPro" id="IPR048283">
    <property type="entry name" value="AdoMetDC-like"/>
</dbReference>
<sequence>MLTVDDNIETISLSSIDTRSKLFDTKSDWILLNVGGRHFLTTRSTLLKEESFLSRLCQSNSDLKTDLDDKGGYLIDRDPDYFNVVLNYLRHGKLILENNLVEEGVLEEAEFYNIQTLIELVKERIRERDKRKADDGTTNRVYRVMQCKEKEITHLMSSLTDGWKFEQLIGHSPVGSSYIYPEGEFLCIVSKQYDRNVREENSSCLSPRVKILQERGSRIKKNRYSVQSPIFCRLYLSSKRVRMTGHFFEGAEKLLELWFTSNTTDPNNPTPQNDLRNIPRDLMEEVLDLVNCKVLRYAQSDTTDTYVLSESSMFVFRTHLVLKTCGETTLLHAVQPLLGLARDYCGFDVVDQVYYSRRKFLRPELQKAPHTSFDHEVAYLDSCFEGGSAYVLGRTNVDCWYLYTLDKSCVGTKSTQTLEVIMTDPDPNVMKIFYQENTNSATEATQKAGIDKIFPNAKIFDYLFDPCGYSMNGLLPDGYYFTIHITPEPDFSYVSFETNVPYHQYNEIIDKVVKIFNPGKFTTTIFGGKADLSLDLHRKSFLYLDYDRTDHQIVCLIDHDLIYSYYKKHPS</sequence>
<keyword evidence="4" id="KW-0620">Polyamine biosynthesis</keyword>
<dbReference type="InterPro" id="IPR000210">
    <property type="entry name" value="BTB/POZ_dom"/>
</dbReference>
<comment type="similarity">
    <text evidence="2">Belongs to the eukaryotic AdoMetDC family.</text>
</comment>
<comment type="pathway">
    <text evidence="1">Amine and polyamine biosynthesis; S-adenosylmethioninamine biosynthesis; S-adenosylmethioninamine from S-adenosyl-L-methionine: step 1/1.</text>
</comment>
<proteinExistence type="inferred from homology"/>
<dbReference type="Gene3D" id="3.30.70.2000">
    <property type="match status" value="1"/>
</dbReference>
<reference evidence="7" key="1">
    <citation type="submission" date="2021-02" db="EMBL/GenBank/DDBJ databases">
        <authorList>
            <person name="Nowell W R."/>
        </authorList>
    </citation>
    <scope>NUCLEOTIDE SEQUENCE</scope>
</reference>
<dbReference type="Gene3D" id="6.10.140.750">
    <property type="match status" value="1"/>
</dbReference>
<evidence type="ECO:0000256" key="2">
    <source>
        <dbReference type="ARBA" id="ARBA00008466"/>
    </source>
</evidence>
<evidence type="ECO:0000259" key="6">
    <source>
        <dbReference type="PROSITE" id="PS50097"/>
    </source>
</evidence>
<gene>
    <name evidence="7" type="ORF">XAT740_LOCUS3535</name>
</gene>
<dbReference type="FunFam" id="3.30.710.10:FF:000005">
    <property type="entry name" value="Potassium channel tetramerization domain-containing 17"/>
    <property type="match status" value="1"/>
</dbReference>
<name>A0A813TC21_ADIRI</name>
<dbReference type="PROSITE" id="PS50097">
    <property type="entry name" value="BTB"/>
    <property type="match status" value="1"/>
</dbReference>
<comment type="caution">
    <text evidence="7">The sequence shown here is derived from an EMBL/GenBank/DDBJ whole genome shotgun (WGS) entry which is preliminary data.</text>
</comment>
<dbReference type="GO" id="GO:0006597">
    <property type="term" value="P:spermine biosynthetic process"/>
    <property type="evidence" value="ECO:0007669"/>
    <property type="project" value="InterPro"/>
</dbReference>
<dbReference type="AlphaFoldDB" id="A0A813TC21"/>
<evidence type="ECO:0000256" key="1">
    <source>
        <dbReference type="ARBA" id="ARBA00004911"/>
    </source>
</evidence>
<dbReference type="InterPro" id="IPR016067">
    <property type="entry name" value="S-AdoMet_deCO2ase_core"/>
</dbReference>
<dbReference type="Pfam" id="PF01536">
    <property type="entry name" value="SAM_decarbox"/>
    <property type="match status" value="1"/>
</dbReference>
<protein>
    <recommendedName>
        <fullName evidence="6">BTB domain-containing protein</fullName>
    </recommendedName>
</protein>
<dbReference type="GO" id="GO:0051260">
    <property type="term" value="P:protein homooligomerization"/>
    <property type="evidence" value="ECO:0007669"/>
    <property type="project" value="InterPro"/>
</dbReference>
<dbReference type="PANTHER" id="PTHR11570">
    <property type="entry name" value="S-ADENOSYLMETHIONINE DECARBOXYLASE"/>
    <property type="match status" value="1"/>
</dbReference>
<evidence type="ECO:0000256" key="4">
    <source>
        <dbReference type="ARBA" id="ARBA00023115"/>
    </source>
</evidence>
<keyword evidence="3" id="KW-0745">Spermidine biosynthesis</keyword>
<dbReference type="Gene3D" id="3.60.90.10">
    <property type="entry name" value="S-adenosylmethionine decarboxylase"/>
    <property type="match status" value="1"/>
</dbReference>
<dbReference type="EMBL" id="CAJNOR010000136">
    <property type="protein sequence ID" value="CAF0812453.1"/>
    <property type="molecule type" value="Genomic_DNA"/>
</dbReference>
<comment type="catalytic activity">
    <reaction evidence="5">
        <text>S-adenosyl-L-methionine + H(+) = S-adenosyl 3-(methylsulfanyl)propylamine + CO2</text>
        <dbReference type="Rhea" id="RHEA:15981"/>
        <dbReference type="ChEBI" id="CHEBI:15378"/>
        <dbReference type="ChEBI" id="CHEBI:16526"/>
        <dbReference type="ChEBI" id="CHEBI:57443"/>
        <dbReference type="ChEBI" id="CHEBI:59789"/>
        <dbReference type="EC" id="4.1.1.50"/>
    </reaction>
</comment>
<dbReference type="InterPro" id="IPR003131">
    <property type="entry name" value="T1-type_BTB"/>
</dbReference>
<evidence type="ECO:0000256" key="5">
    <source>
        <dbReference type="ARBA" id="ARBA00048112"/>
    </source>
</evidence>
<feature type="domain" description="BTB" evidence="6">
    <location>
        <begin position="30"/>
        <end position="98"/>
    </location>
</feature>
<dbReference type="SUPFAM" id="SSF54695">
    <property type="entry name" value="POZ domain"/>
    <property type="match status" value="1"/>
</dbReference>
<evidence type="ECO:0000313" key="7">
    <source>
        <dbReference type="EMBL" id="CAF0812453.1"/>
    </source>
</evidence>
<dbReference type="Gene3D" id="3.30.710.10">
    <property type="entry name" value="Potassium Channel Kv1.1, Chain A"/>
    <property type="match status" value="1"/>
</dbReference>
<dbReference type="GO" id="GO:0005829">
    <property type="term" value="C:cytosol"/>
    <property type="evidence" value="ECO:0007669"/>
    <property type="project" value="TreeGrafter"/>
</dbReference>
<dbReference type="PANTHER" id="PTHR11570:SF0">
    <property type="entry name" value="S-ADENOSYLMETHIONINE DECARBOXYLASE PROENZYME"/>
    <property type="match status" value="1"/>
</dbReference>
<dbReference type="SMART" id="SM00225">
    <property type="entry name" value="BTB"/>
    <property type="match status" value="1"/>
</dbReference>
<dbReference type="Proteomes" id="UP000663828">
    <property type="component" value="Unassembled WGS sequence"/>
</dbReference>
<dbReference type="InterPro" id="IPR011333">
    <property type="entry name" value="SKP1/BTB/POZ_sf"/>
</dbReference>
<evidence type="ECO:0000313" key="8">
    <source>
        <dbReference type="Proteomes" id="UP000663828"/>
    </source>
</evidence>
<dbReference type="UniPathway" id="UPA00331">
    <property type="reaction ID" value="UER00451"/>
</dbReference>
<dbReference type="GO" id="GO:0008295">
    <property type="term" value="P:spermidine biosynthetic process"/>
    <property type="evidence" value="ECO:0007669"/>
    <property type="project" value="UniProtKB-KW"/>
</dbReference>
<dbReference type="Pfam" id="PF02214">
    <property type="entry name" value="BTB_2"/>
    <property type="match status" value="1"/>
</dbReference>
<evidence type="ECO:0000256" key="3">
    <source>
        <dbReference type="ARBA" id="ARBA00023066"/>
    </source>
</evidence>
<dbReference type="NCBIfam" id="TIGR00535">
    <property type="entry name" value="SAM_DCase"/>
    <property type="match status" value="1"/>
</dbReference>
<organism evidence="7 8">
    <name type="scientific">Adineta ricciae</name>
    <name type="common">Rotifer</name>
    <dbReference type="NCBI Taxonomy" id="249248"/>
    <lineage>
        <taxon>Eukaryota</taxon>
        <taxon>Metazoa</taxon>
        <taxon>Spiralia</taxon>
        <taxon>Gnathifera</taxon>
        <taxon>Rotifera</taxon>
        <taxon>Eurotatoria</taxon>
        <taxon>Bdelloidea</taxon>
        <taxon>Adinetida</taxon>
        <taxon>Adinetidae</taxon>
        <taxon>Adineta</taxon>
    </lineage>
</organism>
<dbReference type="GO" id="GO:0004014">
    <property type="term" value="F:adenosylmethionine decarboxylase activity"/>
    <property type="evidence" value="ECO:0007669"/>
    <property type="project" value="UniProtKB-EC"/>
</dbReference>
<dbReference type="InterPro" id="IPR001985">
    <property type="entry name" value="S-AdoMet_decarboxylase_euk"/>
</dbReference>
<keyword evidence="8" id="KW-1185">Reference proteome</keyword>
<accession>A0A813TC21</accession>
<dbReference type="SUPFAM" id="SSF56276">
    <property type="entry name" value="S-adenosylmethionine decarboxylase"/>
    <property type="match status" value="1"/>
</dbReference>